<reference evidence="1" key="1">
    <citation type="submission" date="2015-06" db="UniProtKB">
        <authorList>
            <consortium name="EnsemblPlants"/>
        </authorList>
    </citation>
    <scope>IDENTIFICATION</scope>
</reference>
<evidence type="ECO:0000313" key="1">
    <source>
        <dbReference type="EnsemblPlants" id="ORGLA12G0192800.1"/>
    </source>
</evidence>
<accession>I1R8S2</accession>
<name>I1R8S2_ORYGL</name>
<keyword evidence="2" id="KW-1185">Reference proteome</keyword>
<dbReference type="EnsemblPlants" id="ORGLA12G0192800.1">
    <property type="protein sequence ID" value="ORGLA12G0192800.1"/>
    <property type="gene ID" value="ORGLA12G0192800"/>
</dbReference>
<dbReference type="AlphaFoldDB" id="I1R8S2"/>
<organism evidence="1 2">
    <name type="scientific">Oryza glaberrima</name>
    <name type="common">African rice</name>
    <dbReference type="NCBI Taxonomy" id="4538"/>
    <lineage>
        <taxon>Eukaryota</taxon>
        <taxon>Viridiplantae</taxon>
        <taxon>Streptophyta</taxon>
        <taxon>Embryophyta</taxon>
        <taxon>Tracheophyta</taxon>
        <taxon>Spermatophyta</taxon>
        <taxon>Magnoliopsida</taxon>
        <taxon>Liliopsida</taxon>
        <taxon>Poales</taxon>
        <taxon>Poaceae</taxon>
        <taxon>BOP clade</taxon>
        <taxon>Oryzoideae</taxon>
        <taxon>Oryzeae</taxon>
        <taxon>Oryzinae</taxon>
        <taxon>Oryza</taxon>
    </lineage>
</organism>
<dbReference type="Proteomes" id="UP000007306">
    <property type="component" value="Unassembled WGS sequence"/>
</dbReference>
<dbReference type="HOGENOM" id="CLU_2405897_0_0_1"/>
<proteinExistence type="predicted"/>
<sequence>QELMCKTEDCKTQEKHRNGHLIGAQEKRRNRMREIDSKEIFQEVGALAKFPPKSTCNVPLHRNFIGFGKLQSFESKGQIGQFPIGFESYEIPT</sequence>
<protein>
    <submittedName>
        <fullName evidence="1">Uncharacterized protein</fullName>
    </submittedName>
</protein>
<reference evidence="2" key="2">
    <citation type="submission" date="2018-04" db="EMBL/GenBank/DDBJ databases">
        <title>OglaRS2 (Oryza glaberrima Reference Sequence Version 2).</title>
        <authorList>
            <person name="Zhang J."/>
            <person name="Kudrna D."/>
            <person name="Lee S."/>
            <person name="Talag J."/>
            <person name="Rajasekar S."/>
            <person name="Wing R.A."/>
        </authorList>
    </citation>
    <scope>NUCLEOTIDE SEQUENCE [LARGE SCALE GENOMIC DNA]</scope>
    <source>
        <strain evidence="2">cv. IRGC 96717</strain>
    </source>
</reference>
<dbReference type="Gramene" id="ORGLA12G0192800.1">
    <property type="protein sequence ID" value="ORGLA12G0192800.1"/>
    <property type="gene ID" value="ORGLA12G0192800"/>
</dbReference>
<dbReference type="OMA" id="RMREIDS"/>
<evidence type="ECO:0000313" key="2">
    <source>
        <dbReference type="Proteomes" id="UP000007306"/>
    </source>
</evidence>